<dbReference type="RefSeq" id="WP_147201035.1">
    <property type="nucleotide sequence ID" value="NZ_AUII01000015.1"/>
</dbReference>
<gene>
    <name evidence="3" type="primary">arfC</name>
    <name evidence="3" type="ORF">PA7_18470</name>
</gene>
<comment type="caution">
    <text evidence="3">The sequence shown here is derived from an EMBL/GenBank/DDBJ whole genome shotgun (WGS) entry which is preliminary data.</text>
</comment>
<keyword evidence="2" id="KW-0472">Membrane</keyword>
<proteinExistence type="predicted"/>
<organism evidence="3 4">
    <name type="scientific">Pseudonocardia asaccharolytica DSM 44247 = NBRC 16224</name>
    <dbReference type="NCBI Taxonomy" id="1123024"/>
    <lineage>
        <taxon>Bacteria</taxon>
        <taxon>Bacillati</taxon>
        <taxon>Actinomycetota</taxon>
        <taxon>Actinomycetes</taxon>
        <taxon>Pseudonocardiales</taxon>
        <taxon>Pseudonocardiaceae</taxon>
        <taxon>Pseudonocardia</taxon>
    </lineage>
</organism>
<feature type="region of interest" description="Disordered" evidence="1">
    <location>
        <begin position="33"/>
        <end position="131"/>
    </location>
</feature>
<dbReference type="EMBL" id="BJVI01000014">
    <property type="protein sequence ID" value="GEL18010.1"/>
    <property type="molecule type" value="Genomic_DNA"/>
</dbReference>
<reference evidence="3 4" key="1">
    <citation type="submission" date="2019-07" db="EMBL/GenBank/DDBJ databases">
        <title>Whole genome shotgun sequence of Pseudonocardia asaccharolytica NBRC 16224.</title>
        <authorList>
            <person name="Hosoyama A."/>
            <person name="Uohara A."/>
            <person name="Ohji S."/>
            <person name="Ichikawa N."/>
        </authorList>
    </citation>
    <scope>NUCLEOTIDE SEQUENCE [LARGE SCALE GENOMIC DNA]</scope>
    <source>
        <strain evidence="3 4">NBRC 16224</strain>
    </source>
</reference>
<keyword evidence="4" id="KW-1185">Reference proteome</keyword>
<dbReference type="STRING" id="1123024.GCA_000423625_03241"/>
<keyword evidence="2" id="KW-0812">Transmembrane</keyword>
<evidence type="ECO:0000313" key="4">
    <source>
        <dbReference type="Proteomes" id="UP000321328"/>
    </source>
</evidence>
<feature type="compositionally biased region" description="Pro residues" evidence="1">
    <location>
        <begin position="61"/>
        <end position="81"/>
    </location>
</feature>
<dbReference type="OrthoDB" id="4871889at2"/>
<feature type="transmembrane region" description="Helical" evidence="2">
    <location>
        <begin position="12"/>
        <end position="28"/>
    </location>
</feature>
<protein>
    <submittedName>
        <fullName evidence="3">Putative membrane protein ArfC</fullName>
    </submittedName>
</protein>
<evidence type="ECO:0000256" key="2">
    <source>
        <dbReference type="SAM" id="Phobius"/>
    </source>
</evidence>
<accession>A0A511CZN3</accession>
<name>A0A511CZN3_9PSEU</name>
<dbReference type="AlphaFoldDB" id="A0A511CZN3"/>
<dbReference type="Proteomes" id="UP000321328">
    <property type="component" value="Unassembled WGS sequence"/>
</dbReference>
<evidence type="ECO:0000256" key="1">
    <source>
        <dbReference type="SAM" id="MobiDB-lite"/>
    </source>
</evidence>
<evidence type="ECO:0000313" key="3">
    <source>
        <dbReference type="EMBL" id="GEL18010.1"/>
    </source>
</evidence>
<sequence>MSDESTPVHRSQWIVLAVLLGLVGWITYRRIADRSDEERNAATAPPPRTPPAVADGRAAPPAEPVGTVPPTPSAQPSPTEPAPAAAEPVPAEDPDAPYGPGSARPLPDGSAPGPDYTIKGSGASKLFHTPSSPYFARTKAEAWFRTAEDARRAGFTEWKRKPRAGRSG</sequence>
<keyword evidence="2" id="KW-1133">Transmembrane helix</keyword>